<dbReference type="PANTHER" id="PTHR31650:SF1">
    <property type="entry name" value="WAX ESTER SYNTHASE_DIACYLGLYCEROL ACYLTRANSFERASE 4-RELATED"/>
    <property type="match status" value="1"/>
</dbReference>
<comment type="pathway">
    <text evidence="1">Glycerolipid metabolism; triacylglycerol biosynthesis.</text>
</comment>
<evidence type="ECO:0000313" key="12">
    <source>
        <dbReference type="EMBL" id="CAB4938401.1"/>
    </source>
</evidence>
<evidence type="ECO:0000259" key="10">
    <source>
        <dbReference type="Pfam" id="PF03007"/>
    </source>
</evidence>
<evidence type="ECO:0000256" key="9">
    <source>
        <dbReference type="SAM" id="MobiDB-lite"/>
    </source>
</evidence>
<dbReference type="InterPro" id="IPR045034">
    <property type="entry name" value="O-acyltransferase_WSD1-like"/>
</dbReference>
<dbReference type="EC" id="2.3.1.20" evidence="3"/>
<dbReference type="GO" id="GO:0051701">
    <property type="term" value="P:biological process involved in interaction with host"/>
    <property type="evidence" value="ECO:0007669"/>
    <property type="project" value="TreeGrafter"/>
</dbReference>
<dbReference type="GO" id="GO:0004144">
    <property type="term" value="F:diacylglycerol O-acyltransferase activity"/>
    <property type="evidence" value="ECO:0007669"/>
    <property type="project" value="UniProtKB-EC"/>
</dbReference>
<keyword evidence="5" id="KW-0808">Transferase</keyword>
<evidence type="ECO:0000256" key="1">
    <source>
        <dbReference type="ARBA" id="ARBA00004771"/>
    </source>
</evidence>
<dbReference type="InterPro" id="IPR009721">
    <property type="entry name" value="O-acyltransferase_WSD1_C"/>
</dbReference>
<protein>
    <recommendedName>
        <fullName evidence="3">diacylglycerol O-acyltransferase</fullName>
        <ecNumber evidence="3">2.3.1.20</ecNumber>
    </recommendedName>
</protein>
<dbReference type="GO" id="GO:0001666">
    <property type="term" value="P:response to hypoxia"/>
    <property type="evidence" value="ECO:0007669"/>
    <property type="project" value="TreeGrafter"/>
</dbReference>
<evidence type="ECO:0000259" key="11">
    <source>
        <dbReference type="Pfam" id="PF06974"/>
    </source>
</evidence>
<reference evidence="12" key="1">
    <citation type="submission" date="2020-05" db="EMBL/GenBank/DDBJ databases">
        <authorList>
            <person name="Chiriac C."/>
            <person name="Salcher M."/>
            <person name="Ghai R."/>
            <person name="Kavagutti S V."/>
        </authorList>
    </citation>
    <scope>NUCLEOTIDE SEQUENCE</scope>
</reference>
<gene>
    <name evidence="12" type="ORF">UFOPK3564_02795</name>
</gene>
<sequence>MRLLKPADAVWLLNERRDTPAHVGGLMQCSKPEGAPASFVTDLVRGWRLQATFRSPFNLRPRIVPLPAWEELRDDEIDLDYHLRHSALPRPGGERELGVLISRLHSHPLDRHRPLWECHVIEGLADDRFAVYWKFHHSQLDGMAAMGLMDRVLATDGDERDRPPLWAQGTRRPRRTEEVPEERPGRGLASQAGSLALTPLRTGRAALGWADSARQITGVGLRQIRETVVPRNKDHAVPFRAPRTVLNGTIHAPRRFATQHYPVARLKEIARAHDATINDVLLGLCGGALRRYLDEHSTLPSRSLVATLPVSVRAQNDDGGGNAITFIHSLIGTDEADHGRRMRKVVASTAAAKALISELPRASMDAYTMLLMGPYLGQLALGLGARGRPMHNIVISNVRGPAEPRYVEGARVDEMFPVSLLFDGQALNITAVSYAGEFCIGFTGCRDSLASMQRVAVYCGETYDALDEQVGAPARDPATA</sequence>
<dbReference type="NCBIfam" id="TIGR02946">
    <property type="entry name" value="acyl_WS_DGAT"/>
    <property type="match status" value="1"/>
</dbReference>
<dbReference type="EMBL" id="CAFBMK010000221">
    <property type="protein sequence ID" value="CAB4938401.1"/>
    <property type="molecule type" value="Genomic_DNA"/>
</dbReference>
<dbReference type="SUPFAM" id="SSF52777">
    <property type="entry name" value="CoA-dependent acyltransferases"/>
    <property type="match status" value="2"/>
</dbReference>
<proteinExistence type="predicted"/>
<feature type="domain" description="O-acyltransferase WSD1-like N-terminal" evidence="10">
    <location>
        <begin position="4"/>
        <end position="280"/>
    </location>
</feature>
<feature type="region of interest" description="Disordered" evidence="9">
    <location>
        <begin position="159"/>
        <end position="193"/>
    </location>
</feature>
<feature type="domain" description="O-acyltransferase WSD1 C-terminal" evidence="11">
    <location>
        <begin position="321"/>
        <end position="466"/>
    </location>
</feature>
<comment type="catalytic activity">
    <reaction evidence="8">
        <text>an acyl-CoA + a 1,2-diacyl-sn-glycerol = a triacyl-sn-glycerol + CoA</text>
        <dbReference type="Rhea" id="RHEA:10868"/>
        <dbReference type="ChEBI" id="CHEBI:17815"/>
        <dbReference type="ChEBI" id="CHEBI:57287"/>
        <dbReference type="ChEBI" id="CHEBI:58342"/>
        <dbReference type="ChEBI" id="CHEBI:64615"/>
        <dbReference type="EC" id="2.3.1.20"/>
    </reaction>
</comment>
<feature type="compositionally biased region" description="Basic and acidic residues" evidence="9">
    <location>
        <begin position="175"/>
        <end position="185"/>
    </location>
</feature>
<dbReference type="Pfam" id="PF03007">
    <property type="entry name" value="WS_DGAT_cat"/>
    <property type="match status" value="1"/>
</dbReference>
<evidence type="ECO:0000256" key="6">
    <source>
        <dbReference type="ARBA" id="ARBA00023098"/>
    </source>
</evidence>
<dbReference type="InterPro" id="IPR004255">
    <property type="entry name" value="O-acyltransferase_WSD1_N"/>
</dbReference>
<dbReference type="GO" id="GO:0019432">
    <property type="term" value="P:triglyceride biosynthetic process"/>
    <property type="evidence" value="ECO:0007669"/>
    <property type="project" value="UniProtKB-UniPathway"/>
</dbReference>
<accession>A0A6J7J679</accession>
<dbReference type="AlphaFoldDB" id="A0A6J7J679"/>
<dbReference type="InterPro" id="IPR014292">
    <property type="entry name" value="Acyl_transf_WS/DGAT"/>
</dbReference>
<dbReference type="GO" id="GO:0005886">
    <property type="term" value="C:plasma membrane"/>
    <property type="evidence" value="ECO:0007669"/>
    <property type="project" value="TreeGrafter"/>
</dbReference>
<keyword evidence="6" id="KW-0443">Lipid metabolism</keyword>
<evidence type="ECO:0000256" key="7">
    <source>
        <dbReference type="ARBA" id="ARBA00023315"/>
    </source>
</evidence>
<dbReference type="GO" id="GO:0071731">
    <property type="term" value="P:response to nitric oxide"/>
    <property type="evidence" value="ECO:0007669"/>
    <property type="project" value="TreeGrafter"/>
</dbReference>
<evidence type="ECO:0000256" key="2">
    <source>
        <dbReference type="ARBA" id="ARBA00005189"/>
    </source>
</evidence>
<name>A0A6J7J679_9ZZZZ</name>
<evidence type="ECO:0000256" key="3">
    <source>
        <dbReference type="ARBA" id="ARBA00013244"/>
    </source>
</evidence>
<comment type="pathway">
    <text evidence="2">Lipid metabolism.</text>
</comment>
<evidence type="ECO:0000256" key="5">
    <source>
        <dbReference type="ARBA" id="ARBA00022679"/>
    </source>
</evidence>
<evidence type="ECO:0000256" key="4">
    <source>
        <dbReference type="ARBA" id="ARBA00022516"/>
    </source>
</evidence>
<dbReference type="UniPathway" id="UPA00282"/>
<evidence type="ECO:0000256" key="8">
    <source>
        <dbReference type="ARBA" id="ARBA00048109"/>
    </source>
</evidence>
<dbReference type="Pfam" id="PF06974">
    <property type="entry name" value="WS_DGAT_C"/>
    <property type="match status" value="1"/>
</dbReference>
<keyword evidence="4" id="KW-0444">Lipid biosynthesis</keyword>
<keyword evidence="7" id="KW-0012">Acyltransferase</keyword>
<dbReference type="PANTHER" id="PTHR31650">
    <property type="entry name" value="O-ACYLTRANSFERASE (WSD1-LIKE) FAMILY PROTEIN"/>
    <property type="match status" value="1"/>
</dbReference>
<organism evidence="12">
    <name type="scientific">freshwater metagenome</name>
    <dbReference type="NCBI Taxonomy" id="449393"/>
    <lineage>
        <taxon>unclassified sequences</taxon>
        <taxon>metagenomes</taxon>
        <taxon>ecological metagenomes</taxon>
    </lineage>
</organism>